<sequence length="123" mass="14792">MKFESHEYKGWQTNNIDQVLHSLHEQCVVMECFGPIYNNKGQVHSWLTDWIENGDQIEYWGISSEFYDSTLDVGIYEWEFKCRSKGGKYHFYGVSIVKYEENLIKEIKEYQMDFNQYVPYGMK</sequence>
<dbReference type="RefSeq" id="WP_226539521.1">
    <property type="nucleotide sequence ID" value="NZ_CP129013.1"/>
</dbReference>
<dbReference type="Proteomes" id="UP001197974">
    <property type="component" value="Chromosome"/>
</dbReference>
<proteinExistence type="predicted"/>
<keyword evidence="2" id="KW-1185">Reference proteome</keyword>
<name>A0ABY9JVI7_9BACI</name>
<evidence type="ECO:0008006" key="3">
    <source>
        <dbReference type="Google" id="ProtNLM"/>
    </source>
</evidence>
<dbReference type="Gene3D" id="3.10.450.50">
    <property type="match status" value="1"/>
</dbReference>
<dbReference type="EMBL" id="CP129013">
    <property type="protein sequence ID" value="WLR43407.1"/>
    <property type="molecule type" value="Genomic_DNA"/>
</dbReference>
<protein>
    <recommendedName>
        <fullName evidence="3">YopX protein domain-containing protein</fullName>
    </recommendedName>
</protein>
<evidence type="ECO:0000313" key="1">
    <source>
        <dbReference type="EMBL" id="WLR43407.1"/>
    </source>
</evidence>
<accession>A0ABY9JVI7</accession>
<evidence type="ECO:0000313" key="2">
    <source>
        <dbReference type="Proteomes" id="UP001197974"/>
    </source>
</evidence>
<dbReference type="InterPro" id="IPR032710">
    <property type="entry name" value="NTF2-like_dom_sf"/>
</dbReference>
<gene>
    <name evidence="1" type="ORF">LC087_04300</name>
</gene>
<dbReference type="SUPFAM" id="SSF54427">
    <property type="entry name" value="NTF2-like"/>
    <property type="match status" value="1"/>
</dbReference>
<organism evidence="1 2">
    <name type="scientific">Bacillus carboniphilus</name>
    <dbReference type="NCBI Taxonomy" id="86663"/>
    <lineage>
        <taxon>Bacteria</taxon>
        <taxon>Bacillati</taxon>
        <taxon>Bacillota</taxon>
        <taxon>Bacilli</taxon>
        <taxon>Bacillales</taxon>
        <taxon>Bacillaceae</taxon>
        <taxon>Bacillus</taxon>
    </lineage>
</organism>
<reference evidence="1 2" key="1">
    <citation type="submission" date="2023-06" db="EMBL/GenBank/DDBJ databases">
        <title>Five Gram-positive bacteria isolated from mangrove sediments in Shenzhen, Guangdong, China.</title>
        <authorList>
            <person name="Yu S."/>
            <person name="Zheng W."/>
            <person name="Huang Y."/>
        </authorList>
    </citation>
    <scope>NUCLEOTIDE SEQUENCE [LARGE SCALE GENOMIC DNA]</scope>
    <source>
        <strain evidence="1 2">SaN35-3</strain>
    </source>
</reference>